<evidence type="ECO:0000313" key="4">
    <source>
        <dbReference type="Proteomes" id="UP000326062"/>
    </source>
</evidence>
<evidence type="ECO:0000313" key="3">
    <source>
        <dbReference type="EMBL" id="KAB0353184.1"/>
    </source>
</evidence>
<gene>
    <name evidence="3" type="ORF">FD755_024102</name>
</gene>
<proteinExistence type="predicted"/>
<protein>
    <recommendedName>
        <fullName evidence="5">Protocadherin domain-containing protein</fullName>
    </recommendedName>
</protein>
<evidence type="ECO:0000256" key="1">
    <source>
        <dbReference type="SAM" id="MobiDB-lite"/>
    </source>
</evidence>
<sequence length="284" mass="30742">MEYLFIFFPLMVPVFLPGKSHGQRSLVTPYIGIFPKEINNCVYIKTFKQYSQQHYSSQSKTAEIAIQPTVEEASDNCTQECLILGHSDACWMPASLTHSSPSQAQASTLCHSPPLTQTTLRRRNPLVTQAVALCHSPPMTQAIALCHSSPPAQTSALHHSPPLAQALRHSPPPAQASALYYSPPLAQAATIHCSPPLPQPAALHRSPAQPPMGLQQGWGQGAGPEGLLSLDQGAQDSTRSQFYAMSERLHPSGDSIKVIPLTTFTTGQQARPSTDDSPIMEEHP</sequence>
<evidence type="ECO:0008006" key="5">
    <source>
        <dbReference type="Google" id="ProtNLM"/>
    </source>
</evidence>
<evidence type="ECO:0000256" key="2">
    <source>
        <dbReference type="SAM" id="SignalP"/>
    </source>
</evidence>
<feature type="compositionally biased region" description="Polar residues" evidence="1">
    <location>
        <begin position="262"/>
        <end position="276"/>
    </location>
</feature>
<accession>A0A5N3VV30</accession>
<dbReference type="Proteomes" id="UP000326062">
    <property type="component" value="Unassembled WGS sequence"/>
</dbReference>
<feature type="signal peptide" evidence="2">
    <location>
        <begin position="1"/>
        <end position="22"/>
    </location>
</feature>
<keyword evidence="4" id="KW-1185">Reference proteome</keyword>
<name>A0A5N3VV30_MUNRE</name>
<keyword evidence="2" id="KW-0732">Signal</keyword>
<feature type="region of interest" description="Disordered" evidence="1">
    <location>
        <begin position="262"/>
        <end position="284"/>
    </location>
</feature>
<comment type="caution">
    <text evidence="3">The sequence shown here is derived from an EMBL/GenBank/DDBJ whole genome shotgun (WGS) entry which is preliminary data.</text>
</comment>
<organism evidence="3 4">
    <name type="scientific">Muntiacus reevesi</name>
    <name type="common">Reeves' muntjac</name>
    <name type="synonym">Cervus reevesi</name>
    <dbReference type="NCBI Taxonomy" id="9886"/>
    <lineage>
        <taxon>Eukaryota</taxon>
        <taxon>Metazoa</taxon>
        <taxon>Chordata</taxon>
        <taxon>Craniata</taxon>
        <taxon>Vertebrata</taxon>
        <taxon>Euteleostomi</taxon>
        <taxon>Mammalia</taxon>
        <taxon>Eutheria</taxon>
        <taxon>Laurasiatheria</taxon>
        <taxon>Artiodactyla</taxon>
        <taxon>Ruminantia</taxon>
        <taxon>Pecora</taxon>
        <taxon>Cervidae</taxon>
        <taxon>Muntiacinae</taxon>
        <taxon>Muntiacus</taxon>
    </lineage>
</organism>
<feature type="chain" id="PRO_5024449597" description="Protocadherin domain-containing protein" evidence="2">
    <location>
        <begin position="23"/>
        <end position="284"/>
    </location>
</feature>
<dbReference type="AlphaFoldDB" id="A0A5N3VV30"/>
<dbReference type="EMBL" id="VCEB01001572">
    <property type="protein sequence ID" value="KAB0353184.1"/>
    <property type="molecule type" value="Genomic_DNA"/>
</dbReference>
<feature type="region of interest" description="Disordered" evidence="1">
    <location>
        <begin position="200"/>
        <end position="231"/>
    </location>
</feature>
<reference evidence="3 4" key="1">
    <citation type="submission" date="2019-06" db="EMBL/GenBank/DDBJ databases">
        <title>Discovery of a novel chromosome fission-fusion reversal in muntjac.</title>
        <authorList>
            <person name="Mudd A.B."/>
            <person name="Bredeson J.V."/>
            <person name="Baum R."/>
            <person name="Hockemeyer D."/>
            <person name="Rokhsar D.S."/>
        </authorList>
    </citation>
    <scope>NUCLEOTIDE SEQUENCE [LARGE SCALE GENOMIC DNA]</scope>
    <source>
        <strain evidence="3">UCam_UCB_Mr</strain>
        <tissue evidence="3">Fibroblast cell line</tissue>
    </source>
</reference>